<dbReference type="NCBIfam" id="NF010120">
    <property type="entry name" value="PRK13596.1"/>
    <property type="match status" value="1"/>
</dbReference>
<keyword evidence="3" id="KW-0479">Metal-binding</keyword>
<evidence type="ECO:0000313" key="7">
    <source>
        <dbReference type="EMBL" id="HGZ79596.1"/>
    </source>
</evidence>
<comment type="caution">
    <text evidence="7">The sequence shown here is derived from an EMBL/GenBank/DDBJ whole genome shotgun (WGS) entry which is preliminary data.</text>
</comment>
<dbReference type="Gene3D" id="6.10.250.1450">
    <property type="match status" value="1"/>
</dbReference>
<dbReference type="PROSITE" id="PS00198">
    <property type="entry name" value="4FE4S_FER_1"/>
    <property type="match status" value="1"/>
</dbReference>
<dbReference type="InterPro" id="IPR011538">
    <property type="entry name" value="Nuo51_FMN-bd"/>
</dbReference>
<dbReference type="InterPro" id="IPR037207">
    <property type="entry name" value="Nuop51_4Fe4S-bd_sf"/>
</dbReference>
<accession>A0A832I715</accession>
<dbReference type="Pfam" id="PF14697">
    <property type="entry name" value="Fer4_21"/>
    <property type="match status" value="1"/>
</dbReference>
<dbReference type="InterPro" id="IPR001949">
    <property type="entry name" value="NADH-UbQ_OxRdtase_51kDa_CS"/>
</dbReference>
<keyword evidence="2" id="KW-0004">4Fe-4S</keyword>
<dbReference type="GO" id="GO:0010181">
    <property type="term" value="F:FMN binding"/>
    <property type="evidence" value="ECO:0007669"/>
    <property type="project" value="InterPro"/>
</dbReference>
<dbReference type="PANTHER" id="PTHR43578:SF3">
    <property type="entry name" value="NADH-QUINONE OXIDOREDUCTASE SUBUNIT F"/>
    <property type="match status" value="1"/>
</dbReference>
<dbReference type="EMBL" id="DTKQ01000048">
    <property type="protein sequence ID" value="HGZ79596.1"/>
    <property type="molecule type" value="Genomic_DNA"/>
</dbReference>
<dbReference type="SUPFAM" id="SSF52833">
    <property type="entry name" value="Thioredoxin-like"/>
    <property type="match status" value="1"/>
</dbReference>
<keyword evidence="5" id="KW-0411">Iron-sulfur</keyword>
<evidence type="ECO:0000256" key="5">
    <source>
        <dbReference type="ARBA" id="ARBA00023014"/>
    </source>
</evidence>
<evidence type="ECO:0000256" key="1">
    <source>
        <dbReference type="ARBA" id="ARBA00007523"/>
    </source>
</evidence>
<reference evidence="7" key="1">
    <citation type="journal article" date="2020" name="mSystems">
        <title>Genome- and Community-Level Interaction Insights into Carbon Utilization and Element Cycling Functions of Hydrothermarchaeota in Hydrothermal Sediment.</title>
        <authorList>
            <person name="Zhou Z."/>
            <person name="Liu Y."/>
            <person name="Xu W."/>
            <person name="Pan J."/>
            <person name="Luo Z.H."/>
            <person name="Li M."/>
        </authorList>
    </citation>
    <scope>NUCLEOTIDE SEQUENCE [LARGE SCALE GENOMIC DNA]</scope>
    <source>
        <strain evidence="7">SpSt-86</strain>
    </source>
</reference>
<keyword evidence="4" id="KW-0408">Iron</keyword>
<evidence type="ECO:0000256" key="4">
    <source>
        <dbReference type="ARBA" id="ARBA00023004"/>
    </source>
</evidence>
<dbReference type="GO" id="GO:0051539">
    <property type="term" value="F:4 iron, 4 sulfur cluster binding"/>
    <property type="evidence" value="ECO:0007669"/>
    <property type="project" value="UniProtKB-KW"/>
</dbReference>
<proteinExistence type="inferred from homology"/>
<dbReference type="AlphaFoldDB" id="A0A832I715"/>
<dbReference type="Pfam" id="PF01257">
    <property type="entry name" value="2Fe-2S_thioredx"/>
    <property type="match status" value="1"/>
</dbReference>
<dbReference type="InterPro" id="IPR017896">
    <property type="entry name" value="4Fe4S_Fe-S-bd"/>
</dbReference>
<dbReference type="Gene3D" id="1.20.1440.230">
    <property type="entry name" value="NADH-ubiquinone oxidoreductase 51kDa subunit, iron-sulphur binding domain"/>
    <property type="match status" value="1"/>
</dbReference>
<dbReference type="CDD" id="cd02980">
    <property type="entry name" value="TRX_Fd_family"/>
    <property type="match status" value="1"/>
</dbReference>
<dbReference type="InterPro" id="IPR037225">
    <property type="entry name" value="Nuo51_FMN-bd_sf"/>
</dbReference>
<feature type="domain" description="4Fe-4S ferredoxin-type" evidence="6">
    <location>
        <begin position="540"/>
        <end position="569"/>
    </location>
</feature>
<feature type="domain" description="4Fe-4S ferredoxin-type" evidence="6">
    <location>
        <begin position="570"/>
        <end position="599"/>
    </location>
</feature>
<sequence length="599" mass="64896">MPLTTSTILICAGGACISSGETSVKETLQREIKKYGLDEVVRIVETGCMGACSLGPIMVIYPEGVFYQKLTPQAAVKIVQEHLLKGRIVQEHLYRMPTGEVIPEAMDKLPFFAKQVKIATRNVGYIDPGNIEEYIARDGYFALTKALREMTPDQVVEEIKRSGLRGRGGAGFPTGLKWELTRKAKGDRKYVVCNADEGDPGAFMDRSVLEGDPHTVLEAMAIAGYAVGAQQGYIYVRAEYPLAIERLQIAIAQAKEYGFLGQNILGSDFSFDIEIRIGAGAFVCGEETALIASIEGRRGQPRVKPPYPAQSGVWGCPTVINNVETLACVPPIIIKGADWFRSIGTPTSPGTKVFALAGKITNTGLVEVPMGITLRELLYEIGGGSSTGKKIKAVQTGGPSGGCIPAEYFDTPVDYESLQKLGAIMGSGGMIVMDEDDCMVDVAKFFLEFTVDESCGKCTPCREGTRQMLKILEKITSGEGTEEDLEELERLGNIIKDTSLCGLGQTAPNPVLSTLKYYRHEYEAHVKEKRCPALRCKALVRYVIDSSKCVGCTACARVCPVNAISGELRKVHSIDNDVCIRCGSCIEVCRFGAISKVSP</sequence>
<dbReference type="Gene3D" id="3.10.20.600">
    <property type="match status" value="1"/>
</dbReference>
<dbReference type="Gene3D" id="3.40.50.11540">
    <property type="entry name" value="NADH-ubiquinone oxidoreductase 51kDa subunit"/>
    <property type="match status" value="1"/>
</dbReference>
<organism evidence="7">
    <name type="scientific">Pseudothermotoga hypogea</name>
    <dbReference type="NCBI Taxonomy" id="57487"/>
    <lineage>
        <taxon>Bacteria</taxon>
        <taxon>Thermotogati</taxon>
        <taxon>Thermotogota</taxon>
        <taxon>Thermotogae</taxon>
        <taxon>Thermotogales</taxon>
        <taxon>Thermotogaceae</taxon>
        <taxon>Pseudothermotoga</taxon>
    </lineage>
</organism>
<dbReference type="SMART" id="SM00928">
    <property type="entry name" value="NADH_4Fe-4S"/>
    <property type="match status" value="1"/>
</dbReference>
<dbReference type="FunFam" id="1.20.1440.230:FF:000001">
    <property type="entry name" value="Mitochondrial NADH dehydrogenase flavoprotein 1"/>
    <property type="match status" value="1"/>
</dbReference>
<dbReference type="InterPro" id="IPR019554">
    <property type="entry name" value="Soluble_ligand-bd"/>
</dbReference>
<dbReference type="PANTHER" id="PTHR43578">
    <property type="entry name" value="NADH-QUINONE OXIDOREDUCTASE SUBUNIT F"/>
    <property type="match status" value="1"/>
</dbReference>
<dbReference type="SUPFAM" id="SSF142019">
    <property type="entry name" value="Nqo1 FMN-binding domain-like"/>
    <property type="match status" value="1"/>
</dbReference>
<dbReference type="SUPFAM" id="SSF140490">
    <property type="entry name" value="Nqo1C-terminal domain-like"/>
    <property type="match status" value="1"/>
</dbReference>
<evidence type="ECO:0000259" key="6">
    <source>
        <dbReference type="PROSITE" id="PS51379"/>
    </source>
</evidence>
<dbReference type="SUPFAM" id="SSF54862">
    <property type="entry name" value="4Fe-4S ferredoxins"/>
    <property type="match status" value="1"/>
</dbReference>
<name>A0A832I715_9THEM</name>
<dbReference type="Gene3D" id="3.40.30.10">
    <property type="entry name" value="Glutaredoxin"/>
    <property type="match status" value="1"/>
</dbReference>
<dbReference type="FunFam" id="3.40.50.11540:FF:000001">
    <property type="entry name" value="NADH dehydrogenase [ubiquinone] flavoprotein 1, mitochondrial"/>
    <property type="match status" value="1"/>
</dbReference>
<dbReference type="SUPFAM" id="SSF142984">
    <property type="entry name" value="Nqo1 middle domain-like"/>
    <property type="match status" value="1"/>
</dbReference>
<dbReference type="PROSITE" id="PS51379">
    <property type="entry name" value="4FE4S_FER_2"/>
    <property type="match status" value="2"/>
</dbReference>
<dbReference type="Gene3D" id="3.30.70.20">
    <property type="match status" value="1"/>
</dbReference>
<gene>
    <name evidence="7" type="primary">nuoF</name>
    <name evidence="7" type="ORF">ENW55_06400</name>
</gene>
<dbReference type="Pfam" id="PF01512">
    <property type="entry name" value="Complex1_51K"/>
    <property type="match status" value="1"/>
</dbReference>
<protein>
    <submittedName>
        <fullName evidence="7">NADH-quinone oxidoreductase subunit NuoF</fullName>
    </submittedName>
</protein>
<dbReference type="Pfam" id="PF10531">
    <property type="entry name" value="SLBB"/>
    <property type="match status" value="1"/>
</dbReference>
<evidence type="ECO:0000256" key="2">
    <source>
        <dbReference type="ARBA" id="ARBA00022485"/>
    </source>
</evidence>
<dbReference type="Pfam" id="PF10589">
    <property type="entry name" value="NADH_4Fe-4S"/>
    <property type="match status" value="1"/>
</dbReference>
<comment type="similarity">
    <text evidence="1">Belongs to the complex I 51 kDa subunit family.</text>
</comment>
<dbReference type="GO" id="GO:0008137">
    <property type="term" value="F:NADH dehydrogenase (ubiquinone) activity"/>
    <property type="evidence" value="ECO:0007669"/>
    <property type="project" value="InterPro"/>
</dbReference>
<dbReference type="PROSITE" id="PS00645">
    <property type="entry name" value="COMPLEX1_51K_2"/>
    <property type="match status" value="1"/>
</dbReference>
<dbReference type="InterPro" id="IPR036249">
    <property type="entry name" value="Thioredoxin-like_sf"/>
</dbReference>
<evidence type="ECO:0000256" key="3">
    <source>
        <dbReference type="ARBA" id="ARBA00022723"/>
    </source>
</evidence>
<dbReference type="InterPro" id="IPR017900">
    <property type="entry name" value="4Fe4S_Fe_S_CS"/>
</dbReference>
<dbReference type="InterPro" id="IPR019575">
    <property type="entry name" value="Nuop51_4Fe4S-bd"/>
</dbReference>
<dbReference type="GO" id="GO:0046872">
    <property type="term" value="F:metal ion binding"/>
    <property type="evidence" value="ECO:0007669"/>
    <property type="project" value="UniProtKB-KW"/>
</dbReference>